<feature type="domain" description="Toxin VasX N-terminal region" evidence="2">
    <location>
        <begin position="21"/>
        <end position="178"/>
    </location>
</feature>
<dbReference type="InterPro" id="IPR048126">
    <property type="entry name" value="Toxin_VasX"/>
</dbReference>
<keyword evidence="1" id="KW-1133">Transmembrane helix</keyword>
<evidence type="ECO:0000313" key="4">
    <source>
        <dbReference type="Proteomes" id="UP000537729"/>
    </source>
</evidence>
<feature type="transmembrane region" description="Helical" evidence="1">
    <location>
        <begin position="777"/>
        <end position="799"/>
    </location>
</feature>
<proteinExistence type="predicted"/>
<dbReference type="Pfam" id="PF20249">
    <property type="entry name" value="VasX_N"/>
    <property type="match status" value="1"/>
</dbReference>
<keyword evidence="1" id="KW-0472">Membrane</keyword>
<dbReference type="Proteomes" id="UP000537729">
    <property type="component" value="Unassembled WGS sequence"/>
</dbReference>
<evidence type="ECO:0000256" key="1">
    <source>
        <dbReference type="SAM" id="Phobius"/>
    </source>
</evidence>
<dbReference type="InterPro" id="IPR046864">
    <property type="entry name" value="VasX_N"/>
</dbReference>
<dbReference type="EMBL" id="JAAQWG010000082">
    <property type="protein sequence ID" value="NMY13174.1"/>
    <property type="molecule type" value="Genomic_DNA"/>
</dbReference>
<comment type="caution">
    <text evidence="3">The sequence shown here is derived from an EMBL/GenBank/DDBJ whole genome shotgun (WGS) entry which is preliminary data.</text>
</comment>
<dbReference type="AlphaFoldDB" id="A0A7Y1FCR8"/>
<evidence type="ECO:0000259" key="2">
    <source>
        <dbReference type="Pfam" id="PF20249"/>
    </source>
</evidence>
<accession>A0A7Y1FCR8</accession>
<feature type="transmembrane region" description="Helical" evidence="1">
    <location>
        <begin position="811"/>
        <end position="832"/>
    </location>
</feature>
<dbReference type="NCBIfam" id="NF041559">
    <property type="entry name" value="BTH_I2691_fam"/>
    <property type="match status" value="1"/>
</dbReference>
<sequence>MSNPIINASQNSMVPCRPGKCNFCNKQGLLIFPLRHSAFCSDSPMLLDKVAVVALGESFDFPQVRFSARMLRKSYLYVLVERNGLKTWQSYFVTDDARLYQFAPLYPPAPSLTFSCSRDANAPSTSAVSIEKPEEVNNTYWLYTPDPLSKAKLDEYEQSAAAFSNEEKMQYFSPADWVNGNRHQPFSLEPQALAQWVLEYKALGITATAATQDAAPTQLAARSPALLNALSQQAYPPLCPSDALDSGRLMSSHLRLVALRDALERGQGAALVLRDAIGVTQELNAWRNAALEGAEPWLNEEQDGATNHWRVQVALRLKDVREGIREHRIKKADESIDDWAYTSHTEDTLQGLFPDTNKEAREDYIVRAHNRASLRMTEVELYAEMVKVRAEAQQRYPDPGVAARESMRETGKAMTRQQIGEETIAQRKQRAGEQALKLFDQLDMNEADAVLAQFDAKTAECEATAEARAAEHLIVLQSAYLLNALYAYDPQDLRRGWAFAIQAALCTLGMEACSPGQALLARWWEDTQIAEGNLFWRGYALNQQDLIEDTRGGLAESKSLFASLPLKDIAATAIKEIKRGKSIINTFEKANKVLADGEKLTPMDWLARSQMGVLMGWYAQLAKGVFTYGSPNSVDKAMAHVLTTAVSWRLGKLAPQLRLEELAEAKTPKSIDRVRAELQVRVRASVQAELESGKVGNFYAVRIGVIVGLYEAFQLYNKAQAMPDGNKQKAEFAAAALATTAVALDLMHTGAEWTSKKYGASTATGRIAANWGGGLKLYGGFLGAIGGVIGGSLDVSTVVDQIHKKRFSLAFAYSVKGAATFGVAFLSLGIAISGSGPYLRMLIAKTGNAVTLELLKVLEAVAARLAAERALLVMRAGLARLAWIALIIGGVIWLFEPSAIEAWCEKSVFRKSKKTNGFKGQAEEVVGLESAFTSMVGE</sequence>
<gene>
    <name evidence="3" type="ORF">HBO38_32995</name>
</gene>
<organism evidence="3 4">
    <name type="scientific">Pseudomonas veronii</name>
    <dbReference type="NCBI Taxonomy" id="76761"/>
    <lineage>
        <taxon>Bacteria</taxon>
        <taxon>Pseudomonadati</taxon>
        <taxon>Pseudomonadota</taxon>
        <taxon>Gammaproteobacteria</taxon>
        <taxon>Pseudomonadales</taxon>
        <taxon>Pseudomonadaceae</taxon>
        <taxon>Pseudomonas</taxon>
    </lineage>
</organism>
<keyword evidence="1" id="KW-0812">Transmembrane</keyword>
<dbReference type="CDD" id="cd20707">
    <property type="entry name" value="MIX_III"/>
    <property type="match status" value="1"/>
</dbReference>
<name>A0A7Y1FCR8_PSEVE</name>
<reference evidence="3 4" key="1">
    <citation type="journal article" date="2020" name="Front. Microbiol.">
        <title>Genetic Organization of the aprX-lipA2 Operon Affects the Proteolytic Potential of Pseudomonas Species in Milk.</title>
        <authorList>
            <person name="Maier C."/>
            <person name="Huptas C."/>
            <person name="von Neubeck M."/>
            <person name="Scherer S."/>
            <person name="Wenning M."/>
            <person name="Lucking G."/>
        </authorList>
    </citation>
    <scope>NUCLEOTIDE SEQUENCE [LARGE SCALE GENOMIC DNA]</scope>
    <source>
        <strain evidence="3 4">DSM 16272</strain>
    </source>
</reference>
<dbReference type="RefSeq" id="WP_169886354.1">
    <property type="nucleotide sequence ID" value="NZ_JAAQWG010000082.1"/>
</dbReference>
<feature type="transmembrane region" description="Helical" evidence="1">
    <location>
        <begin position="881"/>
        <end position="904"/>
    </location>
</feature>
<evidence type="ECO:0000313" key="3">
    <source>
        <dbReference type="EMBL" id="NMY13174.1"/>
    </source>
</evidence>
<protein>
    <recommendedName>
        <fullName evidence="2">Toxin VasX N-terminal region domain-containing protein</fullName>
    </recommendedName>
</protein>